<comment type="caution">
    <text evidence="1">The sequence shown here is derived from an EMBL/GenBank/DDBJ whole genome shotgun (WGS) entry which is preliminary data.</text>
</comment>
<keyword evidence="2" id="KW-1185">Reference proteome</keyword>
<evidence type="ECO:0000313" key="2">
    <source>
        <dbReference type="Proteomes" id="UP001148737"/>
    </source>
</evidence>
<gene>
    <name evidence="1" type="ORF">NLG97_g5264</name>
</gene>
<organism evidence="1 2">
    <name type="scientific">Lecanicillium saksenae</name>
    <dbReference type="NCBI Taxonomy" id="468837"/>
    <lineage>
        <taxon>Eukaryota</taxon>
        <taxon>Fungi</taxon>
        <taxon>Dikarya</taxon>
        <taxon>Ascomycota</taxon>
        <taxon>Pezizomycotina</taxon>
        <taxon>Sordariomycetes</taxon>
        <taxon>Hypocreomycetidae</taxon>
        <taxon>Hypocreales</taxon>
        <taxon>Cordycipitaceae</taxon>
        <taxon>Lecanicillium</taxon>
    </lineage>
</organism>
<proteinExistence type="predicted"/>
<dbReference type="Proteomes" id="UP001148737">
    <property type="component" value="Unassembled WGS sequence"/>
</dbReference>
<dbReference type="EMBL" id="JANAKD010000577">
    <property type="protein sequence ID" value="KAJ3492627.1"/>
    <property type="molecule type" value="Genomic_DNA"/>
</dbReference>
<accession>A0ACC1QSW9</accession>
<reference evidence="1" key="1">
    <citation type="submission" date="2022-07" db="EMBL/GenBank/DDBJ databases">
        <title>Genome Sequence of Lecanicillium saksenae.</title>
        <authorList>
            <person name="Buettner E."/>
        </authorList>
    </citation>
    <scope>NUCLEOTIDE SEQUENCE</scope>
    <source>
        <strain evidence="1">VT-O1</strain>
    </source>
</reference>
<evidence type="ECO:0000313" key="1">
    <source>
        <dbReference type="EMBL" id="KAJ3492627.1"/>
    </source>
</evidence>
<protein>
    <submittedName>
        <fullName evidence="1">Uncharacterized protein</fullName>
    </submittedName>
</protein>
<sequence>MDAPQLKRILDGRELAKALGVKPGKWTGQALDVCVAWQLRNPDKTDPTPAIEEVQKQRKELGDRKMNAEELLGSDNQSRLKLLAKDAIPAESVQNSLASEDASLRRDAALILLGRALEKAPVLENSTLIDALAKTLKAPSVQEGTDTFAAATAAEAVLAALYSFNAEAEIIQNDVLLNTIPYSQTSQAWTTQVAASVAERLLKRYLPGEKKQEFIIGDILQGYLRPIFSKSTSSVTAEGRPALFREPSPEGGFHAQKAAWKDAGLHVVAIFEWAVQSSEPATMKKHWPLYVPVLVTLTEDNDVAIRQRGIDILNVFLTKCPADILRTSGIDSVFQESIFPSLLFLPALTPEAESVTLLRSAYRTLLTLAVADSDPAGKKRRALLDKMLRDGVLAGYFHASQHIRVVEVLMQSVAQIVETLQIYTVKHLSSLLDLFTPVLTDAFALAYAPAVIAAAKALNIVILNCWPRVVGTPHAEQIINIVSRCWTNIHDADNGNANSDLNILAEELKQTMSLLASLWAESDEPLPKEKLASIVKEAPHLEPLFAPFQLGKSAA</sequence>
<name>A0ACC1QSW9_9HYPO</name>